<feature type="region of interest" description="Disordered" evidence="1">
    <location>
        <begin position="28"/>
        <end position="55"/>
    </location>
</feature>
<dbReference type="AlphaFoldDB" id="A0A9N9HC13"/>
<feature type="compositionally biased region" description="Basic and acidic residues" evidence="1">
    <location>
        <begin position="40"/>
        <end position="55"/>
    </location>
</feature>
<evidence type="ECO:0000256" key="1">
    <source>
        <dbReference type="SAM" id="MobiDB-lite"/>
    </source>
</evidence>
<reference evidence="2" key="1">
    <citation type="submission" date="2021-06" db="EMBL/GenBank/DDBJ databases">
        <authorList>
            <person name="Kallberg Y."/>
            <person name="Tangrot J."/>
            <person name="Rosling A."/>
        </authorList>
    </citation>
    <scope>NUCLEOTIDE SEQUENCE</scope>
    <source>
        <strain evidence="2">BR232B</strain>
    </source>
</reference>
<feature type="non-terminal residue" evidence="2">
    <location>
        <position position="55"/>
    </location>
</feature>
<comment type="caution">
    <text evidence="2">The sequence shown here is derived from an EMBL/GenBank/DDBJ whole genome shotgun (WGS) entry which is preliminary data.</text>
</comment>
<name>A0A9N9HC13_9GLOM</name>
<evidence type="ECO:0000313" key="3">
    <source>
        <dbReference type="Proteomes" id="UP000789739"/>
    </source>
</evidence>
<sequence length="55" mass="6395">GWFYRKAKSPAAAQPHYHIPYRLEQTKGFGAPQLSGNPRTPHEDVLKKEEELKKY</sequence>
<gene>
    <name evidence="2" type="ORF">PBRASI_LOCUS11537</name>
</gene>
<keyword evidence="3" id="KW-1185">Reference proteome</keyword>
<evidence type="ECO:0000313" key="2">
    <source>
        <dbReference type="EMBL" id="CAG8675749.1"/>
    </source>
</evidence>
<protein>
    <submittedName>
        <fullName evidence="2">1758_t:CDS:1</fullName>
    </submittedName>
</protein>
<proteinExistence type="predicted"/>
<dbReference type="Proteomes" id="UP000789739">
    <property type="component" value="Unassembled WGS sequence"/>
</dbReference>
<accession>A0A9N9HC13</accession>
<organism evidence="2 3">
    <name type="scientific">Paraglomus brasilianum</name>
    <dbReference type="NCBI Taxonomy" id="144538"/>
    <lineage>
        <taxon>Eukaryota</taxon>
        <taxon>Fungi</taxon>
        <taxon>Fungi incertae sedis</taxon>
        <taxon>Mucoromycota</taxon>
        <taxon>Glomeromycotina</taxon>
        <taxon>Glomeromycetes</taxon>
        <taxon>Paraglomerales</taxon>
        <taxon>Paraglomeraceae</taxon>
        <taxon>Paraglomus</taxon>
    </lineage>
</organism>
<dbReference type="EMBL" id="CAJVPI010005810">
    <property type="protein sequence ID" value="CAG8675749.1"/>
    <property type="molecule type" value="Genomic_DNA"/>
</dbReference>